<reference evidence="2" key="1">
    <citation type="submission" date="2023-06" db="EMBL/GenBank/DDBJ databases">
        <authorList>
            <person name="Delattre M."/>
        </authorList>
    </citation>
    <scope>NUCLEOTIDE SEQUENCE</scope>
    <source>
        <strain evidence="2">AF72</strain>
    </source>
</reference>
<keyword evidence="1" id="KW-0472">Membrane</keyword>
<evidence type="ECO:0000313" key="3">
    <source>
        <dbReference type="Proteomes" id="UP001177023"/>
    </source>
</evidence>
<keyword evidence="3" id="KW-1185">Reference proteome</keyword>
<feature type="transmembrane region" description="Helical" evidence="1">
    <location>
        <begin position="92"/>
        <end position="113"/>
    </location>
</feature>
<accession>A0AA36DJN6</accession>
<evidence type="ECO:0008006" key="4">
    <source>
        <dbReference type="Google" id="ProtNLM"/>
    </source>
</evidence>
<evidence type="ECO:0000256" key="1">
    <source>
        <dbReference type="SAM" id="Phobius"/>
    </source>
</evidence>
<protein>
    <recommendedName>
        <fullName evidence="4">EGF-like domain-containing protein</fullName>
    </recommendedName>
</protein>
<feature type="non-terminal residue" evidence="2">
    <location>
        <position position="160"/>
    </location>
</feature>
<sequence length="160" mass="18050">MVFMPPIVPKMYFPSDCPPHYSGDSCDWPICINGRIDSATRRCICRSHFAMPFCEECEAPWWGADCDKAPLDAIPDAQFGPWSDAIPYLPQAVLLISIILLVSALFCGLRLFLQTGGCQRRRTRSLSVESEAFDFKPHVHRAPPPYKETMCDEPPPPYTL</sequence>
<dbReference type="EMBL" id="CATQJA010002710">
    <property type="protein sequence ID" value="CAJ0587324.1"/>
    <property type="molecule type" value="Genomic_DNA"/>
</dbReference>
<dbReference type="Proteomes" id="UP001177023">
    <property type="component" value="Unassembled WGS sequence"/>
</dbReference>
<keyword evidence="1" id="KW-1133">Transmembrane helix</keyword>
<gene>
    <name evidence="2" type="ORF">MSPICULIGERA_LOCUS25298</name>
</gene>
<name>A0AA36DJN6_9BILA</name>
<organism evidence="2 3">
    <name type="scientific">Mesorhabditis spiculigera</name>
    <dbReference type="NCBI Taxonomy" id="96644"/>
    <lineage>
        <taxon>Eukaryota</taxon>
        <taxon>Metazoa</taxon>
        <taxon>Ecdysozoa</taxon>
        <taxon>Nematoda</taxon>
        <taxon>Chromadorea</taxon>
        <taxon>Rhabditida</taxon>
        <taxon>Rhabditina</taxon>
        <taxon>Rhabditomorpha</taxon>
        <taxon>Rhabditoidea</taxon>
        <taxon>Rhabditidae</taxon>
        <taxon>Mesorhabditinae</taxon>
        <taxon>Mesorhabditis</taxon>
    </lineage>
</organism>
<keyword evidence="1" id="KW-0812">Transmembrane</keyword>
<dbReference type="AlphaFoldDB" id="A0AA36DJN6"/>
<proteinExistence type="predicted"/>
<comment type="caution">
    <text evidence="2">The sequence shown here is derived from an EMBL/GenBank/DDBJ whole genome shotgun (WGS) entry which is preliminary data.</text>
</comment>
<evidence type="ECO:0000313" key="2">
    <source>
        <dbReference type="EMBL" id="CAJ0587324.1"/>
    </source>
</evidence>